<dbReference type="OrthoDB" id="398485at2"/>
<keyword evidence="2" id="KW-1133">Transmembrane helix</keyword>
<feature type="compositionally biased region" description="Polar residues" evidence="1">
    <location>
        <begin position="438"/>
        <end position="449"/>
    </location>
</feature>
<organism evidence="3 4">
    <name type="scientific">Mycoplasma anserisalpingitidis</name>
    <dbReference type="NCBI Taxonomy" id="519450"/>
    <lineage>
        <taxon>Bacteria</taxon>
        <taxon>Bacillati</taxon>
        <taxon>Mycoplasmatota</taxon>
        <taxon>Mollicutes</taxon>
        <taxon>Mycoplasmataceae</taxon>
        <taxon>Mycoplasma</taxon>
    </lineage>
</organism>
<dbReference type="KEGG" id="mans:FRW55_03215"/>
<keyword evidence="4" id="KW-1185">Reference proteome</keyword>
<feature type="transmembrane region" description="Helical" evidence="2">
    <location>
        <begin position="98"/>
        <end position="120"/>
    </location>
</feature>
<reference evidence="3 4" key="1">
    <citation type="journal article" date="2019" name="Microbiol. Resour. Announc.">
        <title>Complete Genome Sequences of Three Mycoplasma anserisalpingitis (Mycoplasma sp. 1220) Strains.</title>
        <authorList>
            <person name="Grozner D."/>
            <person name="Forro B."/>
            <person name="Kovacs A.B."/>
            <person name="Marton S."/>
            <person name="Banyai K."/>
            <person name="Kreizinger Z."/>
            <person name="Sulyok K.M."/>
            <person name="Gyuranecz M."/>
        </authorList>
    </citation>
    <scope>NUCLEOTIDE SEQUENCE [LARGE SCALE GENOMIC DNA]</scope>
    <source>
        <strain evidence="3 4">ATCC:BAA-2147</strain>
    </source>
</reference>
<feature type="region of interest" description="Disordered" evidence="1">
    <location>
        <begin position="365"/>
        <end position="387"/>
    </location>
</feature>
<protein>
    <submittedName>
        <fullName evidence="3">Uncharacterized protein</fullName>
    </submittedName>
</protein>
<keyword evidence="2" id="KW-0812">Transmembrane</keyword>
<evidence type="ECO:0000313" key="3">
    <source>
        <dbReference type="EMBL" id="QDY87146.1"/>
    </source>
</evidence>
<evidence type="ECO:0000313" key="4">
    <source>
        <dbReference type="Proteomes" id="UP000318927"/>
    </source>
</evidence>
<proteinExistence type="predicted"/>
<dbReference type="AlphaFoldDB" id="A0A5B8J7J5"/>
<gene>
    <name evidence="3" type="ORF">FRW55_03215</name>
</gene>
<feature type="compositionally biased region" description="Polar residues" evidence="1">
    <location>
        <begin position="457"/>
        <end position="467"/>
    </location>
</feature>
<feature type="transmembrane region" description="Helical" evidence="2">
    <location>
        <begin position="214"/>
        <end position="243"/>
    </location>
</feature>
<feature type="transmembrane region" description="Helical" evidence="2">
    <location>
        <begin position="61"/>
        <end position="86"/>
    </location>
</feature>
<accession>A0A5B8J7J5</accession>
<keyword evidence="2" id="KW-0472">Membrane</keyword>
<evidence type="ECO:0000256" key="2">
    <source>
        <dbReference type="SAM" id="Phobius"/>
    </source>
</evidence>
<feature type="transmembrane region" description="Helical" evidence="2">
    <location>
        <begin position="140"/>
        <end position="169"/>
    </location>
</feature>
<dbReference type="EMBL" id="CP042295">
    <property type="protein sequence ID" value="QDY87146.1"/>
    <property type="molecule type" value="Genomic_DNA"/>
</dbReference>
<dbReference type="RefSeq" id="WP_146368701.1">
    <property type="nucleotide sequence ID" value="NZ_CP042295.1"/>
</dbReference>
<feature type="region of interest" description="Disordered" evidence="1">
    <location>
        <begin position="438"/>
        <end position="474"/>
    </location>
</feature>
<name>A0A5B8J7J5_9MOLU</name>
<sequence>MIKNRLKFENYSYLEEKRRTKISSLFRLFKNRKVFNELDIPYVEQLNENNRILTKKLNLKWHILSLVIIFLLFAYALIASIVEGWFFLDIYKYSIGMYFGNSFVILLVLSATWVITKLVLNKKSERAFTLFSRIRKVNVITLLGIIRKILILLFFILTLGEHIILHFIYNWSFDFNIGSVNLYKHGWYYISGSNVDYPNSLNNIGMLLDSIYNIFYYISVSSILPIIIWIFLVAFLFIQAILVEPKKIWKVYMSKGNSLESVKEYMNSRQSVFVVTKGVQLYFYTMMIIKGLITDKLDAINFAELKIRVIEKTIDGKKTKATIDLKSVRNKFVNLENERKTDFDQIIIKENEFVVNQTINDKLSKKTKENQKEQQESSSISNTNNQEYIVNTNSSNAYETGSNNVQENMFEDIYEEPASYNSTYEDAYVIRENQPKVTTNASNLPSQSIKDVKSEQVIKNSTNQKPNPTIEDEDELEREKLFKELDEFLESVAPKDKR</sequence>
<dbReference type="Proteomes" id="UP000318927">
    <property type="component" value="Chromosome"/>
</dbReference>
<feature type="compositionally biased region" description="Basic and acidic residues" evidence="1">
    <location>
        <begin position="365"/>
        <end position="375"/>
    </location>
</feature>
<evidence type="ECO:0000256" key="1">
    <source>
        <dbReference type="SAM" id="MobiDB-lite"/>
    </source>
</evidence>